<dbReference type="RefSeq" id="WP_406853996.1">
    <property type="nucleotide sequence ID" value="NZ_CP157484.1"/>
</dbReference>
<name>A0AAU7J9X3_9HYPH</name>
<sequence>MPPFSDASPFPARAFASPRDVADTVAYGRRAASTQALASQTATAKDVAGHHHGQGLKAAALVLLGGLAAGSIAFFVSALQPERPRLLAVTVGDAALSVRSPLVRDPGQRRDGPKPRLDLAVAWPNFEPAAPRVSPGGTMSLGDVVLVTILPADESPDPETRPAQLYGRYLDSAVEDGPGGLIQRRFRDKSPYAGETLYLAAPDGRRFAARCDGEKRTPDGLPDVCIAEIRRNGLDLQIRMEQPLLQHWEAIDARVRRLLDGMLG</sequence>
<gene>
    <name evidence="1" type="ORF">ABEG18_15715</name>
</gene>
<dbReference type="AlphaFoldDB" id="A0AAU7J9X3"/>
<proteinExistence type="predicted"/>
<dbReference type="EMBL" id="CP157484">
    <property type="protein sequence ID" value="XBO37177.1"/>
    <property type="molecule type" value="Genomic_DNA"/>
</dbReference>
<reference evidence="1" key="1">
    <citation type="submission" date="2024-05" db="EMBL/GenBank/DDBJ databases">
        <authorList>
            <person name="Kim S."/>
            <person name="Heo J."/>
            <person name="Choi H."/>
            <person name="Choi Y."/>
            <person name="Kwon S.-W."/>
            <person name="Kim Y."/>
        </authorList>
    </citation>
    <scope>NUCLEOTIDE SEQUENCE</scope>
    <source>
        <strain evidence="1">KACC 23698</strain>
    </source>
</reference>
<evidence type="ECO:0000313" key="1">
    <source>
        <dbReference type="EMBL" id="XBO37177.1"/>
    </source>
</evidence>
<protein>
    <submittedName>
        <fullName evidence="1">Uncharacterized protein</fullName>
    </submittedName>
</protein>
<accession>A0AAU7J9X3</accession>
<organism evidence="1">
    <name type="scientific">Alsobacter sp. KACC 23698</name>
    <dbReference type="NCBI Taxonomy" id="3149229"/>
    <lineage>
        <taxon>Bacteria</taxon>
        <taxon>Pseudomonadati</taxon>
        <taxon>Pseudomonadota</taxon>
        <taxon>Alphaproteobacteria</taxon>
        <taxon>Hyphomicrobiales</taxon>
        <taxon>Alsobacteraceae</taxon>
        <taxon>Alsobacter</taxon>
    </lineage>
</organism>